<reference evidence="13" key="2">
    <citation type="submission" date="2025-08" db="UniProtKB">
        <authorList>
            <consortium name="Ensembl"/>
        </authorList>
    </citation>
    <scope>IDENTIFICATION</scope>
</reference>
<dbReference type="GO" id="GO:0005764">
    <property type="term" value="C:lysosome"/>
    <property type="evidence" value="ECO:0007669"/>
    <property type="project" value="UniProtKB-SubCell"/>
</dbReference>
<evidence type="ECO:0000313" key="14">
    <source>
        <dbReference type="Proteomes" id="UP000694395"/>
    </source>
</evidence>
<protein>
    <recommendedName>
        <fullName evidence="12">Interleukin-1</fullName>
    </recommendedName>
</protein>
<keyword evidence="10" id="KW-0458">Lysosome</keyword>
<sequence>KIENSHGMLPAWCEGKTFCYTLYKKEWQGGPEMELHKGLTFDLEVLQQHQVGMRQVAHLVMVLHRMKHTFQKSDSTHTPLGMECTDDQLSGIIMDNLLEECVMERVQEPEGAFKRLDSPRQCTLCDSYQKSLVHNPETMVLRAVTLRGGIDHQRARFNLSMYNINMKNSHTIQAQPVALRIASSDFNLSCSKQTDSTAPILQLEVSDDQLRTISAQGDTARFLFYMTTKGISLTTFESAKYPGWFISTSLEQRQPVAMCQTEDLRKLTNFYVNN</sequence>
<keyword evidence="11" id="KW-0497">Mitogen</keyword>
<dbReference type="GO" id="GO:0005615">
    <property type="term" value="C:extracellular space"/>
    <property type="evidence" value="ECO:0007669"/>
    <property type="project" value="UniProtKB-KW"/>
</dbReference>
<dbReference type="GO" id="GO:0005125">
    <property type="term" value="F:cytokine activity"/>
    <property type="evidence" value="ECO:0007669"/>
    <property type="project" value="UniProtKB-UniRule"/>
</dbReference>
<evidence type="ECO:0000256" key="4">
    <source>
        <dbReference type="ARBA" id="ARBA00010448"/>
    </source>
</evidence>
<dbReference type="GO" id="GO:1901222">
    <property type="term" value="P:regulation of non-canonical NF-kappaB signal transduction"/>
    <property type="evidence" value="ECO:0007669"/>
    <property type="project" value="TreeGrafter"/>
</dbReference>
<evidence type="ECO:0000256" key="9">
    <source>
        <dbReference type="ARBA" id="ARBA00023198"/>
    </source>
</evidence>
<keyword evidence="8" id="KW-0666">Pyrogen</keyword>
<proteinExistence type="inferred from homology"/>
<organism evidence="13 14">
    <name type="scientific">Oncorhynchus mykiss</name>
    <name type="common">Rainbow trout</name>
    <name type="synonym">Salmo gairdneri</name>
    <dbReference type="NCBI Taxonomy" id="8022"/>
    <lineage>
        <taxon>Eukaryota</taxon>
        <taxon>Metazoa</taxon>
        <taxon>Chordata</taxon>
        <taxon>Craniata</taxon>
        <taxon>Vertebrata</taxon>
        <taxon>Euteleostomi</taxon>
        <taxon>Actinopterygii</taxon>
        <taxon>Neopterygii</taxon>
        <taxon>Teleostei</taxon>
        <taxon>Protacanthopterygii</taxon>
        <taxon>Salmoniformes</taxon>
        <taxon>Salmonidae</taxon>
        <taxon>Salmoninae</taxon>
        <taxon>Oncorhynchus</taxon>
    </lineage>
</organism>
<dbReference type="GO" id="GO:0001660">
    <property type="term" value="P:fever generation"/>
    <property type="evidence" value="ECO:0007669"/>
    <property type="project" value="UniProtKB-KW"/>
</dbReference>
<dbReference type="InterPro" id="IPR020877">
    <property type="entry name" value="IL-1_CS"/>
</dbReference>
<dbReference type="GO" id="GO:0048246">
    <property type="term" value="P:macrophage chemotaxis"/>
    <property type="evidence" value="ECO:0007669"/>
    <property type="project" value="TreeGrafter"/>
</dbReference>
<comment type="subcellular location">
    <subcellularLocation>
        <location evidence="2">Cytoplasm</location>
        <location evidence="2">Cytosol</location>
    </subcellularLocation>
    <subcellularLocation>
        <location evidence="1">Lysosome</location>
    </subcellularLocation>
    <subcellularLocation>
        <location evidence="3">Secreted</location>
        <location evidence="3">Extracellular exosome</location>
    </subcellularLocation>
</comment>
<dbReference type="GO" id="GO:0006955">
    <property type="term" value="P:immune response"/>
    <property type="evidence" value="ECO:0007669"/>
    <property type="project" value="InterPro"/>
</dbReference>
<dbReference type="SUPFAM" id="SSF50353">
    <property type="entry name" value="Cytokine"/>
    <property type="match status" value="1"/>
</dbReference>
<keyword evidence="14" id="KW-1185">Reference proteome</keyword>
<evidence type="ECO:0000256" key="11">
    <source>
        <dbReference type="ARBA" id="ARBA00023246"/>
    </source>
</evidence>
<evidence type="ECO:0000256" key="5">
    <source>
        <dbReference type="ARBA" id="ARBA00022490"/>
    </source>
</evidence>
<dbReference type="PRINTS" id="PR00264">
    <property type="entry name" value="INTERLEUKIN1"/>
</dbReference>
<dbReference type="PANTHER" id="PTHR10078:SF30">
    <property type="entry name" value="INTERLEUKIN-1 BETA"/>
    <property type="match status" value="1"/>
</dbReference>
<keyword evidence="9" id="KW-0395">Inflammatory response</keyword>
<keyword evidence="7 12" id="KW-0964">Secreted</keyword>
<dbReference type="GO" id="GO:0005829">
    <property type="term" value="C:cytosol"/>
    <property type="evidence" value="ECO:0007669"/>
    <property type="project" value="UniProtKB-SubCell"/>
</dbReference>
<dbReference type="AlphaFoldDB" id="A0A8C7VYE1"/>
<keyword evidence="6" id="KW-0202">Cytokine</keyword>
<dbReference type="PROSITE" id="PS00253">
    <property type="entry name" value="INTERLEUKIN_1"/>
    <property type="match status" value="1"/>
</dbReference>
<evidence type="ECO:0000313" key="13">
    <source>
        <dbReference type="Ensembl" id="ENSOMYP00000056014.2"/>
    </source>
</evidence>
<comment type="similarity">
    <text evidence="4 12">Belongs to the IL-1 family.</text>
</comment>
<dbReference type="Pfam" id="PF00340">
    <property type="entry name" value="IL1"/>
    <property type="match status" value="1"/>
</dbReference>
<evidence type="ECO:0000256" key="6">
    <source>
        <dbReference type="ARBA" id="ARBA00022514"/>
    </source>
</evidence>
<accession>A0A8C7VYE1</accession>
<evidence type="ECO:0000256" key="12">
    <source>
        <dbReference type="RuleBase" id="RU003753"/>
    </source>
</evidence>
<dbReference type="Proteomes" id="UP000694395">
    <property type="component" value="Chromosome 5"/>
</dbReference>
<reference evidence="13" key="3">
    <citation type="submission" date="2025-09" db="UniProtKB">
        <authorList>
            <consortium name="Ensembl"/>
        </authorList>
    </citation>
    <scope>IDENTIFICATION</scope>
</reference>
<evidence type="ECO:0000256" key="10">
    <source>
        <dbReference type="ARBA" id="ARBA00023228"/>
    </source>
</evidence>
<evidence type="ECO:0000256" key="3">
    <source>
        <dbReference type="ARBA" id="ARBA00004550"/>
    </source>
</evidence>
<dbReference type="GO" id="GO:0071222">
    <property type="term" value="P:cellular response to lipopolysaccharide"/>
    <property type="evidence" value="ECO:0007669"/>
    <property type="project" value="TreeGrafter"/>
</dbReference>
<evidence type="ECO:0000256" key="2">
    <source>
        <dbReference type="ARBA" id="ARBA00004514"/>
    </source>
</evidence>
<dbReference type="Ensembl" id="ENSOMYT00000060972.2">
    <property type="protein sequence ID" value="ENSOMYP00000056014.2"/>
    <property type="gene ID" value="ENSOMYG00000025803.2"/>
</dbReference>
<dbReference type="GO" id="GO:0005149">
    <property type="term" value="F:interleukin-1 receptor binding"/>
    <property type="evidence" value="ECO:0007669"/>
    <property type="project" value="UniProtKB-UniRule"/>
</dbReference>
<name>A0A8C7VYE1_ONCMY</name>
<evidence type="ECO:0000256" key="1">
    <source>
        <dbReference type="ARBA" id="ARBA00004371"/>
    </source>
</evidence>
<dbReference type="GO" id="GO:0019221">
    <property type="term" value="P:cytokine-mediated signaling pathway"/>
    <property type="evidence" value="ECO:0007669"/>
    <property type="project" value="TreeGrafter"/>
</dbReference>
<dbReference type="SMART" id="SM00125">
    <property type="entry name" value="IL1"/>
    <property type="match status" value="1"/>
</dbReference>
<reference evidence="13" key="1">
    <citation type="submission" date="2020-07" db="EMBL/GenBank/DDBJ databases">
        <title>A long reads based de novo assembly of the rainbow trout Arlee double haploid line genome.</title>
        <authorList>
            <person name="Gao G."/>
            <person name="Palti Y."/>
        </authorList>
    </citation>
    <scope>NUCLEOTIDE SEQUENCE [LARGE SCALE GENOMIC DNA]</scope>
</reference>
<dbReference type="GO" id="GO:0051781">
    <property type="term" value="P:positive regulation of cell division"/>
    <property type="evidence" value="ECO:0007669"/>
    <property type="project" value="UniProtKB-KW"/>
</dbReference>
<dbReference type="GeneTree" id="ENSGT00940000170783"/>
<evidence type="ECO:0000256" key="7">
    <source>
        <dbReference type="ARBA" id="ARBA00022525"/>
    </source>
</evidence>
<evidence type="ECO:0000256" key="8">
    <source>
        <dbReference type="ARBA" id="ARBA00022620"/>
    </source>
</evidence>
<dbReference type="GO" id="GO:0010628">
    <property type="term" value="P:positive regulation of gene expression"/>
    <property type="evidence" value="ECO:0007669"/>
    <property type="project" value="TreeGrafter"/>
</dbReference>
<dbReference type="GO" id="GO:0042119">
    <property type="term" value="P:neutrophil activation"/>
    <property type="evidence" value="ECO:0007669"/>
    <property type="project" value="TreeGrafter"/>
</dbReference>
<dbReference type="InterPro" id="IPR008996">
    <property type="entry name" value="IL1/FGF"/>
</dbReference>
<dbReference type="InterPro" id="IPR000975">
    <property type="entry name" value="IL-1_fam"/>
</dbReference>
<dbReference type="PANTHER" id="PTHR10078">
    <property type="entry name" value="INTERLEUKIN-1 FAMILY MEMBER"/>
    <property type="match status" value="1"/>
</dbReference>
<keyword evidence="5" id="KW-0963">Cytoplasm</keyword>
<dbReference type="Gene3D" id="2.80.10.50">
    <property type="match status" value="1"/>
</dbReference>